<dbReference type="KEGG" id="gfu:KM031_04235"/>
<organism evidence="2 3">
    <name type="scientific">Gemmobacter fulvus</name>
    <dbReference type="NCBI Taxonomy" id="2840474"/>
    <lineage>
        <taxon>Bacteria</taxon>
        <taxon>Pseudomonadati</taxon>
        <taxon>Pseudomonadota</taxon>
        <taxon>Alphaproteobacteria</taxon>
        <taxon>Rhodobacterales</taxon>
        <taxon>Paracoccaceae</taxon>
        <taxon>Gemmobacter</taxon>
    </lineage>
</organism>
<feature type="signal peptide" evidence="1">
    <location>
        <begin position="1"/>
        <end position="27"/>
    </location>
</feature>
<reference evidence="2" key="1">
    <citation type="submission" date="2021-06" db="EMBL/GenBank/DDBJ databases">
        <title>Direct submission.</title>
        <authorList>
            <person name="Lee C.-S."/>
            <person name="Jin L."/>
        </authorList>
    </citation>
    <scope>NUCLEOTIDE SEQUENCE</scope>
    <source>
        <strain evidence="2">Con5</strain>
    </source>
</reference>
<gene>
    <name evidence="2" type="ORF">KM031_04235</name>
</gene>
<keyword evidence="1" id="KW-0732">Signal</keyword>
<keyword evidence="3" id="KW-1185">Reference proteome</keyword>
<protein>
    <recommendedName>
        <fullName evidence="4">Porin</fullName>
    </recommendedName>
</protein>
<evidence type="ECO:0000313" key="3">
    <source>
        <dbReference type="Proteomes" id="UP000679352"/>
    </source>
</evidence>
<dbReference type="EMBL" id="CP076361">
    <property type="protein sequence ID" value="QWK91123.1"/>
    <property type="molecule type" value="Genomic_DNA"/>
</dbReference>
<evidence type="ECO:0000256" key="1">
    <source>
        <dbReference type="SAM" id="SignalP"/>
    </source>
</evidence>
<name>A0A975P8U4_9RHOB</name>
<dbReference type="RefSeq" id="WP_215503313.1">
    <property type="nucleotide sequence ID" value="NZ_CP076361.1"/>
</dbReference>
<accession>A0A975P8U4</accession>
<evidence type="ECO:0000313" key="2">
    <source>
        <dbReference type="EMBL" id="QWK91123.1"/>
    </source>
</evidence>
<sequence>MFTPHPAGALCAVVSMICGAALSPAQAEVLGGRLSLAHSAFVDDTSMAKSAAVGSIELPMGERFSMQSDLGLAGLHALDDKTVNITTHAILHFGADSAAGLFYGVDMMNGGSDDFLGLEYGRNLGAAQVEAYVAGIDSAEGSATLLGLAGEMPLSGGPFSLGAALDHASVGGGRSATRFGLTGGYAVGESTRLVAEIGTLGGGIGVDDTSGGYVKVGVDFTFGRNAGTTFGQRSVFNSIPGL</sequence>
<feature type="chain" id="PRO_5037560795" description="Porin" evidence="1">
    <location>
        <begin position="28"/>
        <end position="242"/>
    </location>
</feature>
<proteinExistence type="predicted"/>
<dbReference type="AlphaFoldDB" id="A0A975P8U4"/>
<evidence type="ECO:0008006" key="4">
    <source>
        <dbReference type="Google" id="ProtNLM"/>
    </source>
</evidence>
<dbReference type="Proteomes" id="UP000679352">
    <property type="component" value="Chromosome"/>
</dbReference>